<gene>
    <name evidence="2" type="ORF">PAC_09666</name>
</gene>
<dbReference type="EMBL" id="FJOG01000014">
    <property type="protein sequence ID" value="CZR59772.1"/>
    <property type="molecule type" value="Genomic_DNA"/>
</dbReference>
<keyword evidence="1" id="KW-0472">Membrane</keyword>
<dbReference type="AlphaFoldDB" id="A0A1L7X448"/>
<name>A0A1L7X448_9HELO</name>
<organism evidence="2 3">
    <name type="scientific">Phialocephala subalpina</name>
    <dbReference type="NCBI Taxonomy" id="576137"/>
    <lineage>
        <taxon>Eukaryota</taxon>
        <taxon>Fungi</taxon>
        <taxon>Dikarya</taxon>
        <taxon>Ascomycota</taxon>
        <taxon>Pezizomycotina</taxon>
        <taxon>Leotiomycetes</taxon>
        <taxon>Helotiales</taxon>
        <taxon>Mollisiaceae</taxon>
        <taxon>Phialocephala</taxon>
        <taxon>Phialocephala fortinii species complex</taxon>
    </lineage>
</organism>
<evidence type="ECO:0000256" key="1">
    <source>
        <dbReference type="SAM" id="Phobius"/>
    </source>
</evidence>
<feature type="transmembrane region" description="Helical" evidence="1">
    <location>
        <begin position="317"/>
        <end position="338"/>
    </location>
</feature>
<keyword evidence="1" id="KW-1133">Transmembrane helix</keyword>
<keyword evidence="1" id="KW-0812">Transmembrane</keyword>
<keyword evidence="3" id="KW-1185">Reference proteome</keyword>
<evidence type="ECO:0000313" key="2">
    <source>
        <dbReference type="EMBL" id="CZR59772.1"/>
    </source>
</evidence>
<evidence type="ECO:0000313" key="3">
    <source>
        <dbReference type="Proteomes" id="UP000184330"/>
    </source>
</evidence>
<protein>
    <submittedName>
        <fullName evidence="2">Uncharacterized protein</fullName>
    </submittedName>
</protein>
<reference evidence="2 3" key="1">
    <citation type="submission" date="2016-03" db="EMBL/GenBank/DDBJ databases">
        <authorList>
            <person name="Ploux O."/>
        </authorList>
    </citation>
    <scope>NUCLEOTIDE SEQUENCE [LARGE SCALE GENOMIC DNA]</scope>
    <source>
        <strain evidence="2 3">UAMH 11012</strain>
    </source>
</reference>
<dbReference type="Proteomes" id="UP000184330">
    <property type="component" value="Unassembled WGS sequence"/>
</dbReference>
<proteinExistence type="predicted"/>
<accession>A0A1L7X448</accession>
<dbReference type="OrthoDB" id="5428890at2759"/>
<sequence length="352" mass="40909">MQMESLHTLDSSIQLSPISVDTKCEILHYLWNRDVQTSRYYDGDLNYDPFFSYYIDQCADALHDGGRHVSIRTHRDIIEVAQHLKSGLTRDAIKKIIGSKLSIPKPTNEDEVLDGSLDLVARLLLMIEFGSLQYGFTGRRQLVWDEKSLEESVGEYFSSTPRNLGQESVKLERIFNARNLGRIAGIDIEWTRNLADHLRLLDEDKKVAIFHHASFLECHLKSPLFPVGLVEETMRTLALLFPQTDKKTKKWFRKLSSRQNIDTKALNCGRLRAEDRHIENFDFWHDRLIILKQVFDETEPSTLSQWWYDKRKRVQCYTFWVAALVLALTILFGLIQCIEGALQVYKAYHPTT</sequence>